<proteinExistence type="predicted"/>
<organism evidence="1 2">
    <name type="scientific">Camellia lanceoleosa</name>
    <dbReference type="NCBI Taxonomy" id="1840588"/>
    <lineage>
        <taxon>Eukaryota</taxon>
        <taxon>Viridiplantae</taxon>
        <taxon>Streptophyta</taxon>
        <taxon>Embryophyta</taxon>
        <taxon>Tracheophyta</taxon>
        <taxon>Spermatophyta</taxon>
        <taxon>Magnoliopsida</taxon>
        <taxon>eudicotyledons</taxon>
        <taxon>Gunneridae</taxon>
        <taxon>Pentapetalae</taxon>
        <taxon>asterids</taxon>
        <taxon>Ericales</taxon>
        <taxon>Theaceae</taxon>
        <taxon>Camellia</taxon>
    </lineage>
</organism>
<reference evidence="1 2" key="1">
    <citation type="journal article" date="2022" name="Plant J.">
        <title>Chromosome-level genome of Camellia lanceoleosa provides a valuable resource for understanding genome evolution and self-incompatibility.</title>
        <authorList>
            <person name="Gong W."/>
            <person name="Xiao S."/>
            <person name="Wang L."/>
            <person name="Liao Z."/>
            <person name="Chang Y."/>
            <person name="Mo W."/>
            <person name="Hu G."/>
            <person name="Li W."/>
            <person name="Zhao G."/>
            <person name="Zhu H."/>
            <person name="Hu X."/>
            <person name="Ji K."/>
            <person name="Xiang X."/>
            <person name="Song Q."/>
            <person name="Yuan D."/>
            <person name="Jin S."/>
            <person name="Zhang L."/>
        </authorList>
    </citation>
    <scope>NUCLEOTIDE SEQUENCE [LARGE SCALE GENOMIC DNA]</scope>
    <source>
        <strain evidence="1">SQ_2022a</strain>
    </source>
</reference>
<sequence length="236" mass="26728">MDFASSMFPFDQIDDFLQFSSIPCQQDTDLLVKPSLCNYDVTNKPEFSEGRKSSVAFDDIDDNPCDHKKRKIIHRDVERQRRQEMAALYRLLRSLLPLDYLKGKRSVADHMNEAVNYIRHLQKRIEVLSKKRDELKRSSLNQSSVNGGSKYLPSCLKQSVTVVETSRGGVQVVVNTALIGGVSVSRVLDVLIREGLTVISCISTNINERSLHSIETEVGGGRSINPYELQKKLREI</sequence>
<name>A0ACC0FJW7_9ERIC</name>
<evidence type="ECO:0000313" key="2">
    <source>
        <dbReference type="Proteomes" id="UP001060215"/>
    </source>
</evidence>
<protein>
    <submittedName>
        <fullName evidence="1">Transcription factor bHLH120</fullName>
    </submittedName>
</protein>
<accession>A0ACC0FJW7</accession>
<keyword evidence="2" id="KW-1185">Reference proteome</keyword>
<dbReference type="EMBL" id="CM045771">
    <property type="protein sequence ID" value="KAI7988639.1"/>
    <property type="molecule type" value="Genomic_DNA"/>
</dbReference>
<evidence type="ECO:0000313" key="1">
    <source>
        <dbReference type="EMBL" id="KAI7988639.1"/>
    </source>
</evidence>
<gene>
    <name evidence="1" type="ORF">LOK49_LG13G01323</name>
</gene>
<dbReference type="Proteomes" id="UP001060215">
    <property type="component" value="Chromosome 14"/>
</dbReference>
<comment type="caution">
    <text evidence="1">The sequence shown here is derived from an EMBL/GenBank/DDBJ whole genome shotgun (WGS) entry which is preliminary data.</text>
</comment>